<dbReference type="KEGG" id="spzr:G5C33_07965"/>
<protein>
    <submittedName>
        <fullName evidence="2">Uncharacterized protein</fullName>
    </submittedName>
</protein>
<name>A0A6G6Y4K3_9SPHN</name>
<proteinExistence type="predicted"/>
<gene>
    <name evidence="2" type="ORF">G5C33_07965</name>
</gene>
<evidence type="ECO:0000313" key="2">
    <source>
        <dbReference type="EMBL" id="QIG79737.1"/>
    </source>
</evidence>
<feature type="transmembrane region" description="Helical" evidence="1">
    <location>
        <begin position="49"/>
        <end position="71"/>
    </location>
</feature>
<dbReference type="Proteomes" id="UP000501568">
    <property type="component" value="Chromosome"/>
</dbReference>
<evidence type="ECO:0000313" key="3">
    <source>
        <dbReference type="Proteomes" id="UP000501568"/>
    </source>
</evidence>
<sequence>MELWPDSEPATRRESLAGRVGVWLRARWAALRPASSATAGAGARGATTALLLFAIGPVLFLCSTLLLTAWIDARNAALRKQLAPRIAAERQERAIRHAVQRLTSNASPGTVIEAVAKGLPDDAFVAGMERSPDGIVFIRIEGPDPERTIAALHDEPMLAGLRATDQRPGHRGMVVFVAGRPE</sequence>
<keyword evidence="3" id="KW-1185">Reference proteome</keyword>
<reference evidence="2 3" key="1">
    <citation type="submission" date="2020-02" db="EMBL/GenBank/DDBJ databases">
        <authorList>
            <person name="Zheng R.K."/>
            <person name="Sun C.M."/>
        </authorList>
    </citation>
    <scope>NUCLEOTIDE SEQUENCE [LARGE SCALE GENOMIC DNA]</scope>
    <source>
        <strain evidence="3">zrk23</strain>
    </source>
</reference>
<keyword evidence="1" id="KW-0472">Membrane</keyword>
<dbReference type="AlphaFoldDB" id="A0A6G6Y4K3"/>
<dbReference type="RefSeq" id="WP_165326737.1">
    <property type="nucleotide sequence ID" value="NZ_CP049109.1"/>
</dbReference>
<dbReference type="EMBL" id="CP049109">
    <property type="protein sequence ID" value="QIG79737.1"/>
    <property type="molecule type" value="Genomic_DNA"/>
</dbReference>
<keyword evidence="1" id="KW-1133">Transmembrane helix</keyword>
<evidence type="ECO:0000256" key="1">
    <source>
        <dbReference type="SAM" id="Phobius"/>
    </source>
</evidence>
<organism evidence="2 3">
    <name type="scientific">Stakelama tenebrarum</name>
    <dbReference type="NCBI Taxonomy" id="2711215"/>
    <lineage>
        <taxon>Bacteria</taxon>
        <taxon>Pseudomonadati</taxon>
        <taxon>Pseudomonadota</taxon>
        <taxon>Alphaproteobacteria</taxon>
        <taxon>Sphingomonadales</taxon>
        <taxon>Sphingomonadaceae</taxon>
        <taxon>Stakelama</taxon>
    </lineage>
</organism>
<accession>A0A6G6Y4K3</accession>
<keyword evidence="1" id="KW-0812">Transmembrane</keyword>